<gene>
    <name evidence="1" type="ORF">S03H2_50244</name>
</gene>
<dbReference type="AlphaFoldDB" id="X1H114"/>
<protein>
    <submittedName>
        <fullName evidence="1">Uncharacterized protein</fullName>
    </submittedName>
</protein>
<feature type="non-terminal residue" evidence="1">
    <location>
        <position position="1"/>
    </location>
</feature>
<feature type="non-terminal residue" evidence="1">
    <location>
        <position position="262"/>
    </location>
</feature>
<proteinExistence type="predicted"/>
<dbReference type="EMBL" id="BARU01031801">
    <property type="protein sequence ID" value="GAH63856.1"/>
    <property type="molecule type" value="Genomic_DNA"/>
</dbReference>
<accession>X1H114</accession>
<organism evidence="1">
    <name type="scientific">marine sediment metagenome</name>
    <dbReference type="NCBI Taxonomy" id="412755"/>
    <lineage>
        <taxon>unclassified sequences</taxon>
        <taxon>metagenomes</taxon>
        <taxon>ecological metagenomes</taxon>
    </lineage>
</organism>
<comment type="caution">
    <text evidence="1">The sequence shown here is derived from an EMBL/GenBank/DDBJ whole genome shotgun (WGS) entry which is preliminary data.</text>
</comment>
<name>X1H114_9ZZZZ</name>
<evidence type="ECO:0000313" key="1">
    <source>
        <dbReference type="EMBL" id="GAH63856.1"/>
    </source>
</evidence>
<sequence length="262" mass="27516">DGGYGGILCYAAWTVAGQTGRPFESEMLNNVLLGGYANALKGYMNCDASGGSTGLLSGVNGEIRLPNGAGRGAYFALEGEVVLQQNSTTNPWGSSTGFLYLGASGHATGLIDFNTNGRFMVIMGLSPGIGELLSLDYHTLKCTLDLTLDKYLVLSKEENIISHSFTAIVPDGRIMRLLGTWDKPNTPDGVGLIEVQIDISGIATGSACLSALWANLGASADIPAYLFLRNDGIWDAGTADLVTASIAMQKYQCLLGSNPGYL</sequence>
<reference evidence="1" key="1">
    <citation type="journal article" date="2014" name="Front. Microbiol.">
        <title>High frequency of phylogenetically diverse reductive dehalogenase-homologous genes in deep subseafloor sedimentary metagenomes.</title>
        <authorList>
            <person name="Kawai M."/>
            <person name="Futagami T."/>
            <person name="Toyoda A."/>
            <person name="Takaki Y."/>
            <person name="Nishi S."/>
            <person name="Hori S."/>
            <person name="Arai W."/>
            <person name="Tsubouchi T."/>
            <person name="Morono Y."/>
            <person name="Uchiyama I."/>
            <person name="Ito T."/>
            <person name="Fujiyama A."/>
            <person name="Inagaki F."/>
            <person name="Takami H."/>
        </authorList>
    </citation>
    <scope>NUCLEOTIDE SEQUENCE</scope>
    <source>
        <strain evidence="1">Expedition CK06-06</strain>
    </source>
</reference>